<dbReference type="Proteomes" id="UP000252172">
    <property type="component" value="Unassembled WGS sequence"/>
</dbReference>
<reference evidence="1 2" key="1">
    <citation type="submission" date="2018-07" db="EMBL/GenBank/DDBJ databases">
        <title>Chryseobacterium lacus sp. nov., isolated from lake water.</title>
        <authorList>
            <person name="Li C.-M."/>
        </authorList>
    </citation>
    <scope>NUCLEOTIDE SEQUENCE [LARGE SCALE GENOMIC DNA]</scope>
    <source>
        <strain evidence="1 2">YLOS41</strain>
    </source>
</reference>
<comment type="caution">
    <text evidence="1">The sequence shown here is derived from an EMBL/GenBank/DDBJ whole genome shotgun (WGS) entry which is preliminary data.</text>
</comment>
<sequence length="100" mass="11449">MLNGTAGEQSSAVFLTKKGQKNGSRKAFLYNKIVCIAHHNAQTEKECPDRIILTHSINRTRQTQFPLIQAFTANNHAKTVLFFHCKMQFCPRNDKETNRN</sequence>
<evidence type="ECO:0000313" key="1">
    <source>
        <dbReference type="EMBL" id="RCU43055.1"/>
    </source>
</evidence>
<protein>
    <submittedName>
        <fullName evidence="1">Uncharacterized protein</fullName>
    </submittedName>
</protein>
<dbReference type="EMBL" id="QPIE01000004">
    <property type="protein sequence ID" value="RCU43055.1"/>
    <property type="molecule type" value="Genomic_DNA"/>
</dbReference>
<keyword evidence="2" id="KW-1185">Reference proteome</keyword>
<gene>
    <name evidence="1" type="ORF">DQ356_06385</name>
</gene>
<organism evidence="1 2">
    <name type="scientific">Chryseobacterium lacus</name>
    <dbReference type="NCBI Taxonomy" id="2058346"/>
    <lineage>
        <taxon>Bacteria</taxon>
        <taxon>Pseudomonadati</taxon>
        <taxon>Bacteroidota</taxon>
        <taxon>Flavobacteriia</taxon>
        <taxon>Flavobacteriales</taxon>
        <taxon>Weeksellaceae</taxon>
        <taxon>Chryseobacterium group</taxon>
        <taxon>Chryseobacterium</taxon>
    </lineage>
</organism>
<accession>A0A368N0F5</accession>
<evidence type="ECO:0000313" key="2">
    <source>
        <dbReference type="Proteomes" id="UP000252172"/>
    </source>
</evidence>
<name>A0A368N0F5_9FLAO</name>
<dbReference type="AlphaFoldDB" id="A0A368N0F5"/>
<proteinExistence type="predicted"/>